<protein>
    <submittedName>
        <fullName evidence="1">Uncharacterized protein</fullName>
    </submittedName>
</protein>
<sequence>MKASPDEAETLHFEEVGYGKAVRSTDGPLRESAVYGLNLITPGIVNPLRFIPANFLGNANLTSSMIDPAFAQRGALIVKAVDEGLAIMRMRYRAEAGEGAAGRQFLLSRTVVVPGVEYWADIPRGLFSWAERELIAQAFVFDQTRTASAQSVKLPQFQSRGIDWFDHLSRRRQVQLGSAYQAITKRIGWTVSRVVAEEEGQSPSALIAADLDVIASLPRKFALRQGQDDQFIFNLGIEPALTPGAVSYFPGHLGGAIEAPDLGALRHAISSGSDEPTLVESVEKRSSLLHDSLDRRIGSEPIPLKWHL</sequence>
<name>A9DCY8_HOEPD</name>
<evidence type="ECO:0000313" key="2">
    <source>
        <dbReference type="Proteomes" id="UP000004291"/>
    </source>
</evidence>
<keyword evidence="2" id="KW-1185">Reference proteome</keyword>
<dbReference type="HOGENOM" id="CLU_902473_0_0_5"/>
<dbReference type="Proteomes" id="UP000004291">
    <property type="component" value="Chromosome"/>
</dbReference>
<reference evidence="1 2" key="1">
    <citation type="submission" date="2007-10" db="EMBL/GenBank/DDBJ databases">
        <authorList>
            <person name="Wagner-Dobler I."/>
            <person name="Ferriera S."/>
            <person name="Johnson J."/>
            <person name="Kravitz S."/>
            <person name="Beeson K."/>
            <person name="Sutton G."/>
            <person name="Rogers Y.-H."/>
            <person name="Friedman R."/>
            <person name="Frazier M."/>
            <person name="Venter J.C."/>
        </authorList>
    </citation>
    <scope>NUCLEOTIDE SEQUENCE [LARGE SCALE GENOMIC DNA]</scope>
    <source>
        <strain evidence="1 2">DFL-43</strain>
    </source>
</reference>
<proteinExistence type="predicted"/>
<organism evidence="1 2">
    <name type="scientific">Hoeflea phototrophica (strain DSM 17068 / NCIMB 14078 / DFL-43)</name>
    <dbReference type="NCBI Taxonomy" id="411684"/>
    <lineage>
        <taxon>Bacteria</taxon>
        <taxon>Pseudomonadati</taxon>
        <taxon>Pseudomonadota</taxon>
        <taxon>Alphaproteobacteria</taxon>
        <taxon>Hyphomicrobiales</taxon>
        <taxon>Rhizobiaceae</taxon>
        <taxon>Hoeflea</taxon>
    </lineage>
</organism>
<accession>A9DCY8</accession>
<gene>
    <name evidence="1" type="ORF">HPDFL43_07132</name>
</gene>
<dbReference type="EMBL" id="ABIA03000002">
    <property type="protein sequence ID" value="EDQ32235.2"/>
    <property type="molecule type" value="Genomic_DNA"/>
</dbReference>
<dbReference type="STRING" id="411684.HPDFL43_07132"/>
<evidence type="ECO:0000313" key="1">
    <source>
        <dbReference type="EMBL" id="EDQ32235.2"/>
    </source>
</evidence>
<comment type="caution">
    <text evidence="1">The sequence shown here is derived from an EMBL/GenBank/DDBJ whole genome shotgun (WGS) entry which is preliminary data.</text>
</comment>
<reference evidence="1 2" key="2">
    <citation type="submission" date="2012-06" db="EMBL/GenBank/DDBJ databases">
        <authorList>
            <person name="Fiebig A."/>
        </authorList>
    </citation>
    <scope>NUCLEOTIDE SEQUENCE [LARGE SCALE GENOMIC DNA]</scope>
    <source>
        <strain evidence="1 2">DFL-43</strain>
    </source>
</reference>
<dbReference type="AlphaFoldDB" id="A9DCY8"/>